<name>A0ACD5X1A3_AVESA</name>
<evidence type="ECO:0000313" key="2">
    <source>
        <dbReference type="Proteomes" id="UP001732700"/>
    </source>
</evidence>
<evidence type="ECO:0000313" key="1">
    <source>
        <dbReference type="EnsemblPlants" id="AVESA.00010b.r2.4DG0736440.1.CDS"/>
    </source>
</evidence>
<dbReference type="EnsemblPlants" id="AVESA.00010b.r2.4DG0736440.1">
    <property type="protein sequence ID" value="AVESA.00010b.r2.4DG0736440.1.CDS"/>
    <property type="gene ID" value="AVESA.00010b.r2.4DG0736440"/>
</dbReference>
<accession>A0ACD5X1A3</accession>
<organism evidence="1 2">
    <name type="scientific">Avena sativa</name>
    <name type="common">Oat</name>
    <dbReference type="NCBI Taxonomy" id="4498"/>
    <lineage>
        <taxon>Eukaryota</taxon>
        <taxon>Viridiplantae</taxon>
        <taxon>Streptophyta</taxon>
        <taxon>Embryophyta</taxon>
        <taxon>Tracheophyta</taxon>
        <taxon>Spermatophyta</taxon>
        <taxon>Magnoliopsida</taxon>
        <taxon>Liliopsida</taxon>
        <taxon>Poales</taxon>
        <taxon>Poaceae</taxon>
        <taxon>BOP clade</taxon>
        <taxon>Pooideae</taxon>
        <taxon>Poodae</taxon>
        <taxon>Poeae</taxon>
        <taxon>Poeae Chloroplast Group 1 (Aveneae type)</taxon>
        <taxon>Aveninae</taxon>
        <taxon>Avena</taxon>
    </lineage>
</organism>
<sequence length="378" mass="43747">MPCLFRSLNSTNAWYLFNKMAGRQQSVESWGLDILNIPNDVLEHILSFLSSREAVKTCVLSKSWRYQWKNVPTLQICDTVDNCNKFLCNFLLARHHRTINVCDIQYIDEEMEQMHVMDIWIFHVVTICHVQELIVSLRSDFDFIHLRNEALTSKHLRRMNLHKIHLGSQTADFSSWPSLEDVLINCIIDAKIITSESLKCMTAIDCEFDAGDTRTRISTPSLICLELNEVFSRTPLLEGMPFLEDAYVRFSDVCSDYCQYDKSWACGNEDCDGCSCVHDNKEVSLVLEGLANATNLELINKPRVFTFVRDLRRCPLFKNLKTLMLSECFFTTEPQRLVCILKKSPVLEKLVLLLFEELCLTKGKIIWSNLWTTVLDYP</sequence>
<protein>
    <submittedName>
        <fullName evidence="1">Uncharacterized protein</fullName>
    </submittedName>
</protein>
<keyword evidence="2" id="KW-1185">Reference proteome</keyword>
<reference evidence="1" key="2">
    <citation type="submission" date="2025-09" db="UniProtKB">
        <authorList>
            <consortium name="EnsemblPlants"/>
        </authorList>
    </citation>
    <scope>IDENTIFICATION</scope>
</reference>
<reference evidence="1" key="1">
    <citation type="submission" date="2021-05" db="EMBL/GenBank/DDBJ databases">
        <authorList>
            <person name="Scholz U."/>
            <person name="Mascher M."/>
            <person name="Fiebig A."/>
        </authorList>
    </citation>
    <scope>NUCLEOTIDE SEQUENCE [LARGE SCALE GENOMIC DNA]</scope>
</reference>
<proteinExistence type="predicted"/>
<dbReference type="Proteomes" id="UP001732700">
    <property type="component" value="Chromosome 4D"/>
</dbReference>